<dbReference type="EMBL" id="BLXT01004836">
    <property type="protein sequence ID" value="GFO17581.1"/>
    <property type="molecule type" value="Genomic_DNA"/>
</dbReference>
<feature type="region of interest" description="Disordered" evidence="1">
    <location>
        <begin position="16"/>
        <end position="35"/>
    </location>
</feature>
<evidence type="ECO:0000313" key="2">
    <source>
        <dbReference type="EMBL" id="GFO17581.1"/>
    </source>
</evidence>
<accession>A0AAV4BFJ5</accession>
<sequence>MRHEIQYFLGAKQRAVETTKKKPLAETAQAEADAERHAYLGRPDLMRKAELFFESARKLKKRYDSTWRSGSSGWSSRLSGDDSGYVGGSDDGIGDDAGDSGGDVGSNDDGIGDGNSDVEGSGDGSSDGSGDGSSNGSGDGSSDVGSSGNDICDGAGNVGGSGDNSGLWKW</sequence>
<dbReference type="AlphaFoldDB" id="A0AAV4BFJ5"/>
<feature type="compositionally biased region" description="Low complexity" evidence="1">
    <location>
        <begin position="66"/>
        <end position="84"/>
    </location>
</feature>
<reference evidence="2 3" key="1">
    <citation type="journal article" date="2021" name="Elife">
        <title>Chloroplast acquisition without the gene transfer in kleptoplastic sea slugs, Plakobranchus ocellatus.</title>
        <authorList>
            <person name="Maeda T."/>
            <person name="Takahashi S."/>
            <person name="Yoshida T."/>
            <person name="Shimamura S."/>
            <person name="Takaki Y."/>
            <person name="Nagai Y."/>
            <person name="Toyoda A."/>
            <person name="Suzuki Y."/>
            <person name="Arimoto A."/>
            <person name="Ishii H."/>
            <person name="Satoh N."/>
            <person name="Nishiyama T."/>
            <person name="Hasebe M."/>
            <person name="Maruyama T."/>
            <person name="Minagawa J."/>
            <person name="Obokata J."/>
            <person name="Shigenobu S."/>
        </authorList>
    </citation>
    <scope>NUCLEOTIDE SEQUENCE [LARGE SCALE GENOMIC DNA]</scope>
</reference>
<gene>
    <name evidence="2" type="ORF">PoB_004408600</name>
</gene>
<evidence type="ECO:0000313" key="3">
    <source>
        <dbReference type="Proteomes" id="UP000735302"/>
    </source>
</evidence>
<evidence type="ECO:0000256" key="1">
    <source>
        <dbReference type="SAM" id="MobiDB-lite"/>
    </source>
</evidence>
<comment type="caution">
    <text evidence="2">The sequence shown here is derived from an EMBL/GenBank/DDBJ whole genome shotgun (WGS) entry which is preliminary data.</text>
</comment>
<feature type="compositionally biased region" description="Gly residues" evidence="1">
    <location>
        <begin position="121"/>
        <end position="139"/>
    </location>
</feature>
<feature type="region of interest" description="Disordered" evidence="1">
    <location>
        <begin position="62"/>
        <end position="170"/>
    </location>
</feature>
<name>A0AAV4BFJ5_9GAST</name>
<feature type="compositionally biased region" description="Low complexity" evidence="1">
    <location>
        <begin position="105"/>
        <end position="120"/>
    </location>
</feature>
<dbReference type="Proteomes" id="UP000735302">
    <property type="component" value="Unassembled WGS sequence"/>
</dbReference>
<protein>
    <submittedName>
        <fullName evidence="2">Uncharacterized protein</fullName>
    </submittedName>
</protein>
<proteinExistence type="predicted"/>
<keyword evidence="3" id="KW-1185">Reference proteome</keyword>
<feature type="compositionally biased region" description="Low complexity" evidence="1">
    <location>
        <begin position="140"/>
        <end position="150"/>
    </location>
</feature>
<organism evidence="2 3">
    <name type="scientific">Plakobranchus ocellatus</name>
    <dbReference type="NCBI Taxonomy" id="259542"/>
    <lineage>
        <taxon>Eukaryota</taxon>
        <taxon>Metazoa</taxon>
        <taxon>Spiralia</taxon>
        <taxon>Lophotrochozoa</taxon>
        <taxon>Mollusca</taxon>
        <taxon>Gastropoda</taxon>
        <taxon>Heterobranchia</taxon>
        <taxon>Euthyneura</taxon>
        <taxon>Panpulmonata</taxon>
        <taxon>Sacoglossa</taxon>
        <taxon>Placobranchoidea</taxon>
        <taxon>Plakobranchidae</taxon>
        <taxon>Plakobranchus</taxon>
    </lineage>
</organism>